<protein>
    <submittedName>
        <fullName evidence="1">Uncharacterized protein</fullName>
    </submittedName>
</protein>
<accession>A0A7I8ILL9</accession>
<dbReference type="Proteomes" id="UP001189122">
    <property type="component" value="Unassembled WGS sequence"/>
</dbReference>
<keyword evidence="2" id="KW-1185">Reference proteome</keyword>
<dbReference type="EMBL" id="LR743591">
    <property type="protein sequence ID" value="CAA2618999.1"/>
    <property type="molecule type" value="Genomic_DNA"/>
</dbReference>
<reference evidence="1 2" key="1">
    <citation type="submission" date="2019-12" db="EMBL/GenBank/DDBJ databases">
        <authorList>
            <person name="Scholz U."/>
            <person name="Mascher M."/>
            <person name="Fiebig A."/>
        </authorList>
    </citation>
    <scope>NUCLEOTIDE SEQUENCE</scope>
</reference>
<organism evidence="1">
    <name type="scientific">Spirodela intermedia</name>
    <name type="common">Intermediate duckweed</name>
    <dbReference type="NCBI Taxonomy" id="51605"/>
    <lineage>
        <taxon>Eukaryota</taxon>
        <taxon>Viridiplantae</taxon>
        <taxon>Streptophyta</taxon>
        <taxon>Embryophyta</taxon>
        <taxon>Tracheophyta</taxon>
        <taxon>Spermatophyta</taxon>
        <taxon>Magnoliopsida</taxon>
        <taxon>Liliopsida</taxon>
        <taxon>Araceae</taxon>
        <taxon>Lemnoideae</taxon>
        <taxon>Spirodela</taxon>
    </lineage>
</organism>
<gene>
    <name evidence="1" type="ORF">SI7747_04005166</name>
</gene>
<evidence type="ECO:0000313" key="2">
    <source>
        <dbReference type="Proteomes" id="UP001189122"/>
    </source>
</evidence>
<dbReference type="AlphaFoldDB" id="A0A7I8ILL9"/>
<name>A0A7I8ILL9_SPIIN</name>
<evidence type="ECO:0000313" key="1">
    <source>
        <dbReference type="EMBL" id="CAA2618999.1"/>
    </source>
</evidence>
<proteinExistence type="predicted"/>
<sequence length="38" mass="4829">MAFPVGRVVGRRLKWRRDFRRSFWYRSRRAFLFILHST</sequence>
<dbReference type="EMBL" id="CACRZD030000004">
    <property type="protein sequence ID" value="CAA6658722.1"/>
    <property type="molecule type" value="Genomic_DNA"/>
</dbReference>